<protein>
    <recommendedName>
        <fullName evidence="4">Tryptophan 2-monooxygenase</fullName>
        <ecNumber evidence="3">1.13.12.3</ecNumber>
    </recommendedName>
</protein>
<keyword evidence="7" id="KW-0732">Signal</keyword>
<comment type="pathway">
    <text evidence="1">Plant hormone metabolism; auxin biosynthesis.</text>
</comment>
<dbReference type="AlphaFoldDB" id="A0A6I2L153"/>
<comment type="similarity">
    <text evidence="2">Belongs to the tryptophan 2-monooxygenase family.</text>
</comment>
<dbReference type="RefSeq" id="WP_154375969.1">
    <property type="nucleotide sequence ID" value="NZ_WKJK01000005.1"/>
</dbReference>
<feature type="chain" id="PRO_5026208177" description="Tryptophan 2-monooxygenase" evidence="7">
    <location>
        <begin position="22"/>
        <end position="529"/>
    </location>
</feature>
<evidence type="ECO:0000313" key="9">
    <source>
        <dbReference type="EMBL" id="MRW90464.1"/>
    </source>
</evidence>
<dbReference type="GO" id="GO:0001716">
    <property type="term" value="F:L-amino-acid oxidase activity"/>
    <property type="evidence" value="ECO:0007669"/>
    <property type="project" value="TreeGrafter"/>
</dbReference>
<organism evidence="9 10">
    <name type="scientific">Duganella guangzhouensis</name>
    <dbReference type="NCBI Taxonomy" id="2666084"/>
    <lineage>
        <taxon>Bacteria</taxon>
        <taxon>Pseudomonadati</taxon>
        <taxon>Pseudomonadota</taxon>
        <taxon>Betaproteobacteria</taxon>
        <taxon>Burkholderiales</taxon>
        <taxon>Oxalobacteraceae</taxon>
        <taxon>Telluria group</taxon>
        <taxon>Duganella</taxon>
    </lineage>
</organism>
<comment type="catalytic activity">
    <reaction evidence="6">
        <text>L-tryptophan + O2 = indole-3-acetamide + CO2 + H2O</text>
        <dbReference type="Rhea" id="RHEA:16165"/>
        <dbReference type="ChEBI" id="CHEBI:15377"/>
        <dbReference type="ChEBI" id="CHEBI:15379"/>
        <dbReference type="ChEBI" id="CHEBI:16031"/>
        <dbReference type="ChEBI" id="CHEBI:16526"/>
        <dbReference type="ChEBI" id="CHEBI:57912"/>
        <dbReference type="EC" id="1.13.12.3"/>
    </reaction>
</comment>
<gene>
    <name evidence="9" type="ORF">GJ699_10750</name>
</gene>
<name>A0A6I2L153_9BURK</name>
<dbReference type="Gene3D" id="1.20.1440.240">
    <property type="match status" value="1"/>
</dbReference>
<dbReference type="Gene3D" id="3.50.50.60">
    <property type="entry name" value="FAD/NAD(P)-binding domain"/>
    <property type="match status" value="1"/>
</dbReference>
<dbReference type="Pfam" id="PF01593">
    <property type="entry name" value="Amino_oxidase"/>
    <property type="match status" value="1"/>
</dbReference>
<accession>A0A6I2L153</accession>
<evidence type="ECO:0000256" key="7">
    <source>
        <dbReference type="SAM" id="SignalP"/>
    </source>
</evidence>
<dbReference type="Gene3D" id="3.90.660.10">
    <property type="match status" value="1"/>
</dbReference>
<evidence type="ECO:0000256" key="4">
    <source>
        <dbReference type="ARBA" id="ARBA00017871"/>
    </source>
</evidence>
<evidence type="ECO:0000256" key="6">
    <source>
        <dbReference type="ARBA" id="ARBA00047321"/>
    </source>
</evidence>
<dbReference type="InterPro" id="IPR036188">
    <property type="entry name" value="FAD/NAD-bd_sf"/>
</dbReference>
<evidence type="ECO:0000256" key="5">
    <source>
        <dbReference type="ARBA" id="ARBA00023070"/>
    </source>
</evidence>
<dbReference type="PROSITE" id="PS51318">
    <property type="entry name" value="TAT"/>
    <property type="match status" value="1"/>
</dbReference>
<feature type="domain" description="Amine oxidase" evidence="8">
    <location>
        <begin position="64"/>
        <end position="515"/>
    </location>
</feature>
<keyword evidence="10" id="KW-1185">Reference proteome</keyword>
<dbReference type="GO" id="GO:0009851">
    <property type="term" value="P:auxin biosynthetic process"/>
    <property type="evidence" value="ECO:0007669"/>
    <property type="project" value="UniProtKB-KW"/>
</dbReference>
<dbReference type="InterPro" id="IPR050281">
    <property type="entry name" value="Flavin_monoamine_oxidase"/>
</dbReference>
<evidence type="ECO:0000313" key="10">
    <source>
        <dbReference type="Proteomes" id="UP000433309"/>
    </source>
</evidence>
<dbReference type="SUPFAM" id="SSF51905">
    <property type="entry name" value="FAD/NAD(P)-binding domain"/>
    <property type="match status" value="1"/>
</dbReference>
<keyword evidence="5" id="KW-0073">Auxin biosynthesis</keyword>
<evidence type="ECO:0000259" key="8">
    <source>
        <dbReference type="Pfam" id="PF01593"/>
    </source>
</evidence>
<dbReference type="GO" id="GO:0050361">
    <property type="term" value="F:tryptophan 2-monooxygenase activity"/>
    <property type="evidence" value="ECO:0007669"/>
    <property type="project" value="UniProtKB-EC"/>
</dbReference>
<dbReference type="Proteomes" id="UP000433309">
    <property type="component" value="Unassembled WGS sequence"/>
</dbReference>
<dbReference type="EC" id="1.13.12.3" evidence="3"/>
<reference evidence="9 10" key="1">
    <citation type="submission" date="2019-11" db="EMBL/GenBank/DDBJ databases">
        <title>Novel species isolated from a subtropical stream in China.</title>
        <authorList>
            <person name="Lu H."/>
        </authorList>
    </citation>
    <scope>NUCLEOTIDE SEQUENCE [LARGE SCALE GENOMIC DNA]</scope>
    <source>
        <strain evidence="9 10">FT80W</strain>
    </source>
</reference>
<comment type="caution">
    <text evidence="9">The sequence shown here is derived from an EMBL/GenBank/DDBJ whole genome shotgun (WGS) entry which is preliminary data.</text>
</comment>
<dbReference type="InterPro" id="IPR002937">
    <property type="entry name" value="Amino_oxidase"/>
</dbReference>
<evidence type="ECO:0000256" key="2">
    <source>
        <dbReference type="ARBA" id="ARBA00005833"/>
    </source>
</evidence>
<proteinExistence type="inferred from homology"/>
<dbReference type="PANTHER" id="PTHR10742">
    <property type="entry name" value="FLAVIN MONOAMINE OXIDASE"/>
    <property type="match status" value="1"/>
</dbReference>
<dbReference type="PANTHER" id="PTHR10742:SF342">
    <property type="entry name" value="AMINE OXIDASE"/>
    <property type="match status" value="1"/>
</dbReference>
<evidence type="ECO:0000256" key="1">
    <source>
        <dbReference type="ARBA" id="ARBA00004814"/>
    </source>
</evidence>
<dbReference type="InterPro" id="IPR006311">
    <property type="entry name" value="TAT_signal"/>
</dbReference>
<feature type="signal peptide" evidence="7">
    <location>
        <begin position="1"/>
        <end position="21"/>
    </location>
</feature>
<dbReference type="GO" id="GO:0009063">
    <property type="term" value="P:amino acid catabolic process"/>
    <property type="evidence" value="ECO:0007669"/>
    <property type="project" value="TreeGrafter"/>
</dbReference>
<sequence>MSVTRRNFLMQLAATSGYTAAAAAMTTLGLGAPTIAAAAGAAPALSLAPGSGKGIKVLVLGAGIAGLVSAYELRKAGYQVQLIEARDRVGGRNWTIRNGTRIELNDGTTQVADFEPGHYFNAGPARLPSHHQTILGYCREFGVELEAEVNTSRSAYFLPDAAKGTKPIQLRRAINDARGHVSELLAKATNKGALDQELSADDRAKLVDFLKVYGDLTPQAEFKGSERSGYKVYPGSAEQVGERNEPLPLEALLDPDLWTALIFDELLIFQPTMLQPVGGMDRIPYAFYQRLKEVARLNTEVKSIRNKEQGVDVVVRDRSSGKQQTLSADYAIVTFPLPVLAQVETNFAPDVKEAINNIHYDTASKIAWNARRFWETDYQIYGGISVVKADTALIWYPSGGFHKKTGVVVGCYNIGQAARDFTAQPLSAQFAYSRNVIDRVHPGHGAELQKPVSVTWHKVPYSLGSWVHWATPAEKEYTRLNQHEGRVHFAGEYLSQIGAWQEGAALSGHHAVAAIARRVAEAVPKRAAA</sequence>
<dbReference type="SUPFAM" id="SSF54373">
    <property type="entry name" value="FAD-linked reductases, C-terminal domain"/>
    <property type="match status" value="1"/>
</dbReference>
<dbReference type="EMBL" id="WKJK01000005">
    <property type="protein sequence ID" value="MRW90464.1"/>
    <property type="molecule type" value="Genomic_DNA"/>
</dbReference>
<evidence type="ECO:0000256" key="3">
    <source>
        <dbReference type="ARBA" id="ARBA00012535"/>
    </source>
</evidence>